<protein>
    <recommendedName>
        <fullName evidence="3">NodB homology domain-containing protein</fullName>
    </recommendedName>
</protein>
<organism evidence="4 5">
    <name type="scientific">Novimethylophilus kurashikiensis</name>
    <dbReference type="NCBI Taxonomy" id="1825523"/>
    <lineage>
        <taxon>Bacteria</taxon>
        <taxon>Pseudomonadati</taxon>
        <taxon>Pseudomonadota</taxon>
        <taxon>Betaproteobacteria</taxon>
        <taxon>Nitrosomonadales</taxon>
        <taxon>Methylophilaceae</taxon>
        <taxon>Novimethylophilus</taxon>
    </lineage>
</organism>
<dbReference type="Proteomes" id="UP000245081">
    <property type="component" value="Unassembled WGS sequence"/>
</dbReference>
<name>A0A2R5F5H0_9PROT</name>
<evidence type="ECO:0000313" key="5">
    <source>
        <dbReference type="Proteomes" id="UP000245081"/>
    </source>
</evidence>
<accession>A0A2R5F5H0</accession>
<dbReference type="EMBL" id="BDOQ01000003">
    <property type="protein sequence ID" value="GBG13405.1"/>
    <property type="molecule type" value="Genomic_DNA"/>
</dbReference>
<dbReference type="GO" id="GO:0016810">
    <property type="term" value="F:hydrolase activity, acting on carbon-nitrogen (but not peptide) bonds"/>
    <property type="evidence" value="ECO:0007669"/>
    <property type="project" value="InterPro"/>
</dbReference>
<dbReference type="PROSITE" id="PS51677">
    <property type="entry name" value="NODB"/>
    <property type="match status" value="1"/>
</dbReference>
<dbReference type="RefSeq" id="WP_227871366.1">
    <property type="nucleotide sequence ID" value="NZ_BDOQ01000003.1"/>
</dbReference>
<dbReference type="AlphaFoldDB" id="A0A2R5F5H0"/>
<dbReference type="Pfam" id="PF01522">
    <property type="entry name" value="Polysacc_deac_1"/>
    <property type="match status" value="1"/>
</dbReference>
<dbReference type="InterPro" id="IPR051398">
    <property type="entry name" value="Polysacch_Deacetylase"/>
</dbReference>
<dbReference type="GO" id="GO:0005975">
    <property type="term" value="P:carbohydrate metabolic process"/>
    <property type="evidence" value="ECO:0007669"/>
    <property type="project" value="InterPro"/>
</dbReference>
<sequence>MRSIPIFMYHNIGQPASEDRKPRLYVQTKAFAWQMALLRLLGYRGISMNEAMPYLRDDAKGKVAVITFDDGYADTLDAALPILQRYGHTATCYMVSQRMGQHNNWDADLIGARKPLMNEEQLLKWSAAGMEVGAHTQTHPHLPDCDADSLQREIAGSKADLESLLQKPVTQFCYPYGSLDARVVEAVRKAGYEAATTTARGIASIGDNPYLLPRERPRFSRILFKLGLGIG</sequence>
<comment type="subcellular location">
    <subcellularLocation>
        <location evidence="1">Secreted</location>
    </subcellularLocation>
</comment>
<evidence type="ECO:0000256" key="2">
    <source>
        <dbReference type="ARBA" id="ARBA00022729"/>
    </source>
</evidence>
<dbReference type="Gene3D" id="3.20.20.370">
    <property type="entry name" value="Glycoside hydrolase/deacetylase"/>
    <property type="match status" value="1"/>
</dbReference>
<dbReference type="GO" id="GO:0005576">
    <property type="term" value="C:extracellular region"/>
    <property type="evidence" value="ECO:0007669"/>
    <property type="project" value="UniProtKB-SubCell"/>
</dbReference>
<dbReference type="SUPFAM" id="SSF88713">
    <property type="entry name" value="Glycoside hydrolase/deacetylase"/>
    <property type="match status" value="1"/>
</dbReference>
<comment type="caution">
    <text evidence="4">The sequence shown here is derived from an EMBL/GenBank/DDBJ whole genome shotgun (WGS) entry which is preliminary data.</text>
</comment>
<keyword evidence="2" id="KW-0732">Signal</keyword>
<gene>
    <name evidence="4" type="ORF">NMK_0952</name>
</gene>
<reference evidence="4 5" key="1">
    <citation type="journal article" date="2018" name="Environ. Microbiol.">
        <title>Isolation and genomic characterization of Novimethylophilus kurashikiensis gen. nov. sp. nov., a new lanthanide-dependent methylotrophic species of Methylophilaceae.</title>
        <authorList>
            <person name="Lv H."/>
            <person name="Sahin N."/>
            <person name="Tani A."/>
        </authorList>
    </citation>
    <scope>NUCLEOTIDE SEQUENCE [LARGE SCALE GENOMIC DNA]</scope>
    <source>
        <strain evidence="4 5">La2-4</strain>
    </source>
</reference>
<evidence type="ECO:0000313" key="4">
    <source>
        <dbReference type="EMBL" id="GBG13405.1"/>
    </source>
</evidence>
<dbReference type="PANTHER" id="PTHR34216">
    <property type="match status" value="1"/>
</dbReference>
<dbReference type="PANTHER" id="PTHR34216:SF3">
    <property type="entry name" value="POLY-BETA-1,6-N-ACETYL-D-GLUCOSAMINE N-DEACETYLASE"/>
    <property type="match status" value="1"/>
</dbReference>
<feature type="domain" description="NodB homology" evidence="3">
    <location>
        <begin position="62"/>
        <end position="231"/>
    </location>
</feature>
<keyword evidence="5" id="KW-1185">Reference proteome</keyword>
<dbReference type="InterPro" id="IPR002509">
    <property type="entry name" value="NODB_dom"/>
</dbReference>
<dbReference type="CDD" id="cd10918">
    <property type="entry name" value="CE4_NodB_like_5s_6s"/>
    <property type="match status" value="1"/>
</dbReference>
<dbReference type="InterPro" id="IPR011330">
    <property type="entry name" value="Glyco_hydro/deAcase_b/a-brl"/>
</dbReference>
<evidence type="ECO:0000256" key="1">
    <source>
        <dbReference type="ARBA" id="ARBA00004613"/>
    </source>
</evidence>
<proteinExistence type="predicted"/>
<evidence type="ECO:0000259" key="3">
    <source>
        <dbReference type="PROSITE" id="PS51677"/>
    </source>
</evidence>